<comment type="caution">
    <text evidence="3">The sequence shown here is derived from an EMBL/GenBank/DDBJ whole genome shotgun (WGS) entry which is preliminary data.</text>
</comment>
<evidence type="ECO:0000259" key="2">
    <source>
        <dbReference type="Pfam" id="PF24894"/>
    </source>
</evidence>
<dbReference type="Pfam" id="PF00483">
    <property type="entry name" value="NTP_transferase"/>
    <property type="match status" value="1"/>
</dbReference>
<keyword evidence="3" id="KW-0808">Transferase</keyword>
<proteinExistence type="predicted"/>
<dbReference type="PANTHER" id="PTHR22572">
    <property type="entry name" value="SUGAR-1-PHOSPHATE GUANYL TRANSFERASE"/>
    <property type="match status" value="1"/>
</dbReference>
<reference evidence="3" key="1">
    <citation type="submission" date="2021-01" db="EMBL/GenBank/DDBJ databases">
        <title>Modified the classification status of verrucomicrobia.</title>
        <authorList>
            <person name="Feng X."/>
        </authorList>
    </citation>
    <scope>NUCLEOTIDE SEQUENCE</scope>
    <source>
        <strain evidence="3">KCTC 12986</strain>
    </source>
</reference>
<dbReference type="InterPro" id="IPR050486">
    <property type="entry name" value="Mannose-1P_guanyltransferase"/>
</dbReference>
<gene>
    <name evidence="3" type="ORF">JIN78_10115</name>
</gene>
<evidence type="ECO:0000313" key="3">
    <source>
        <dbReference type="EMBL" id="MBK1834413.1"/>
    </source>
</evidence>
<dbReference type="RefSeq" id="WP_200391848.1">
    <property type="nucleotide sequence ID" value="NZ_JAENIO010000023.1"/>
</dbReference>
<keyword evidence="4" id="KW-1185">Reference proteome</keyword>
<dbReference type="CDD" id="cd06422">
    <property type="entry name" value="NTP_transferase_like_1"/>
    <property type="match status" value="1"/>
</dbReference>
<sequence length="304" mass="33052">MKKAFLLGAGLGTRLRPLTNTVPKPLVPVFHRPLACHALDHLAEAGIEEVAINTHHLHQEWERTFPDATYRDLQLHFFHERELLETGGGIKNIATFIGDDSVLVYNGDILTNIDLQGLIARHRSGGGSITLASRSTGPGLHLEVQGEQVIDIRNKLGRGAGTHQFTGIYCLEPEVLDLIPPREKISIIPAFLTLAQGEKLGAFDADKGHWLDLGTREAYLETHGIGGEMPPGLDHPRVHQSARVVADAHIENSWIGPDCVVGAGALVRDSILWPGTVVTAGARLERCIVHSSTPVSGTHEDRDL</sequence>
<dbReference type="Proteomes" id="UP000604083">
    <property type="component" value="Unassembled WGS sequence"/>
</dbReference>
<dbReference type="EMBL" id="JAENIO010000023">
    <property type="protein sequence ID" value="MBK1834413.1"/>
    <property type="molecule type" value="Genomic_DNA"/>
</dbReference>
<protein>
    <submittedName>
        <fullName evidence="3">NTP transferase domain-containing protein</fullName>
    </submittedName>
</protein>
<evidence type="ECO:0000313" key="4">
    <source>
        <dbReference type="Proteomes" id="UP000604083"/>
    </source>
</evidence>
<dbReference type="GO" id="GO:0016740">
    <property type="term" value="F:transferase activity"/>
    <property type="evidence" value="ECO:0007669"/>
    <property type="project" value="UniProtKB-KW"/>
</dbReference>
<accession>A0A934RP64</accession>
<dbReference type="InterPro" id="IPR005835">
    <property type="entry name" value="NTP_transferase_dom"/>
</dbReference>
<dbReference type="InterPro" id="IPR029044">
    <property type="entry name" value="Nucleotide-diphossugar_trans"/>
</dbReference>
<evidence type="ECO:0000259" key="1">
    <source>
        <dbReference type="Pfam" id="PF00483"/>
    </source>
</evidence>
<name>A0A934RP64_9BACT</name>
<dbReference type="Gene3D" id="2.160.10.10">
    <property type="entry name" value="Hexapeptide repeat proteins"/>
    <property type="match status" value="1"/>
</dbReference>
<dbReference type="Pfam" id="PF24894">
    <property type="entry name" value="Hexapep_GlmU"/>
    <property type="match status" value="1"/>
</dbReference>
<organism evidence="3 4">
    <name type="scientific">Roseibacillus ishigakijimensis</name>
    <dbReference type="NCBI Taxonomy" id="454146"/>
    <lineage>
        <taxon>Bacteria</taxon>
        <taxon>Pseudomonadati</taxon>
        <taxon>Verrucomicrobiota</taxon>
        <taxon>Verrucomicrobiia</taxon>
        <taxon>Verrucomicrobiales</taxon>
        <taxon>Verrucomicrobiaceae</taxon>
        <taxon>Roseibacillus</taxon>
    </lineage>
</organism>
<dbReference type="InterPro" id="IPR056818">
    <property type="entry name" value="GlmU/GlgC-like_hexapep"/>
</dbReference>
<dbReference type="Gene3D" id="3.90.550.10">
    <property type="entry name" value="Spore Coat Polysaccharide Biosynthesis Protein SpsA, Chain A"/>
    <property type="match status" value="1"/>
</dbReference>
<dbReference type="AlphaFoldDB" id="A0A934RP64"/>
<feature type="domain" description="Glucose-1-phosphate adenylyltransferase/Bifunctional protein GlmU-like C-terminal hexapeptide" evidence="2">
    <location>
        <begin position="243"/>
        <end position="295"/>
    </location>
</feature>
<feature type="domain" description="Nucleotidyl transferase" evidence="1">
    <location>
        <begin position="3"/>
        <end position="223"/>
    </location>
</feature>
<dbReference type="SUPFAM" id="SSF53448">
    <property type="entry name" value="Nucleotide-diphospho-sugar transferases"/>
    <property type="match status" value="1"/>
</dbReference>